<dbReference type="PIRSF" id="PIRSF003107">
    <property type="entry name" value="PhoU"/>
    <property type="match status" value="1"/>
</dbReference>
<evidence type="ECO:0000256" key="8">
    <source>
        <dbReference type="PIRNR" id="PIRNR003107"/>
    </source>
</evidence>
<proteinExistence type="inferred from homology"/>
<dbReference type="FunFam" id="1.20.58.220:FF:000004">
    <property type="entry name" value="Phosphate-specific transport system accessory protein PhoU"/>
    <property type="match status" value="1"/>
</dbReference>
<name>A0A1T2LDT3_9GAMM</name>
<dbReference type="Proteomes" id="UP000190198">
    <property type="component" value="Unassembled WGS sequence"/>
</dbReference>
<sequence>MNEQSNQHTVRAYNVELDQLRHLIRSITKLVRLQIHDAAASLKNEDVEMAREVIRRDMEVNKLDLQADEEIIRVIARRQPMARDLREIMTAGKIVSDLERIGDQARRVARLTLQFYDGDRSPPNQHMLSDIYSMSRYVDEMIEKAIDSFDNRDLDSAGEVIEMGLDLVDQFRSAIRRLSTFIMEDSRSVGYAVDIVLALRALERVGGHSKNIARYMVYMIKGKDVRHETTERLLQEMHTD</sequence>
<comment type="subcellular location">
    <subcellularLocation>
        <location evidence="1 8">Cytoplasm</location>
    </subcellularLocation>
</comment>
<comment type="function">
    <text evidence="7 8">Plays a role in the regulation of phosphate uptake.</text>
</comment>
<dbReference type="AlphaFoldDB" id="A0A1T2LDT3"/>
<evidence type="ECO:0000256" key="5">
    <source>
        <dbReference type="ARBA" id="ARBA00022490"/>
    </source>
</evidence>
<accession>A0A1T2LDT3</accession>
<dbReference type="GO" id="GO:0045936">
    <property type="term" value="P:negative regulation of phosphate metabolic process"/>
    <property type="evidence" value="ECO:0007669"/>
    <property type="project" value="InterPro"/>
</dbReference>
<evidence type="ECO:0000256" key="7">
    <source>
        <dbReference type="ARBA" id="ARBA00056181"/>
    </source>
</evidence>
<dbReference type="InterPro" id="IPR038078">
    <property type="entry name" value="PhoU-like_sf"/>
</dbReference>
<organism evidence="10 11">
    <name type="scientific">Solemya elarraichensis gill symbiont</name>
    <dbReference type="NCBI Taxonomy" id="1918949"/>
    <lineage>
        <taxon>Bacteria</taxon>
        <taxon>Pseudomonadati</taxon>
        <taxon>Pseudomonadota</taxon>
        <taxon>Gammaproteobacteria</taxon>
        <taxon>sulfur-oxidizing symbionts</taxon>
    </lineage>
</organism>
<keyword evidence="6 8" id="KW-0592">Phosphate transport</keyword>
<comment type="subunit">
    <text evidence="3 8">Homodimer.</text>
</comment>
<evidence type="ECO:0000313" key="11">
    <source>
        <dbReference type="Proteomes" id="UP000190198"/>
    </source>
</evidence>
<evidence type="ECO:0000256" key="6">
    <source>
        <dbReference type="ARBA" id="ARBA00022592"/>
    </source>
</evidence>
<dbReference type="InterPro" id="IPR026022">
    <property type="entry name" value="PhoU_dom"/>
</dbReference>
<keyword evidence="4 8" id="KW-0813">Transport</keyword>
<feature type="domain" description="PhoU" evidence="9">
    <location>
        <begin position="132"/>
        <end position="215"/>
    </location>
</feature>
<feature type="domain" description="PhoU" evidence="9">
    <location>
        <begin position="25"/>
        <end position="111"/>
    </location>
</feature>
<dbReference type="PANTHER" id="PTHR42930">
    <property type="entry name" value="PHOSPHATE-SPECIFIC TRANSPORT SYSTEM ACCESSORY PROTEIN PHOU"/>
    <property type="match status" value="1"/>
</dbReference>
<dbReference type="EMBL" id="MPRK01000002">
    <property type="protein sequence ID" value="OOZ43106.1"/>
    <property type="molecule type" value="Genomic_DNA"/>
</dbReference>
<dbReference type="Gene3D" id="1.20.58.220">
    <property type="entry name" value="Phosphate transport system protein phou homolog 2, domain 2"/>
    <property type="match status" value="2"/>
</dbReference>
<keyword evidence="5 8" id="KW-0963">Cytoplasm</keyword>
<evidence type="ECO:0000256" key="1">
    <source>
        <dbReference type="ARBA" id="ARBA00004496"/>
    </source>
</evidence>
<comment type="caution">
    <text evidence="10">The sequence shown here is derived from an EMBL/GenBank/DDBJ whole genome shotgun (WGS) entry which is preliminary data.</text>
</comment>
<evidence type="ECO:0000256" key="4">
    <source>
        <dbReference type="ARBA" id="ARBA00022448"/>
    </source>
</evidence>
<dbReference type="OrthoDB" id="9814256at2"/>
<evidence type="ECO:0000259" key="9">
    <source>
        <dbReference type="Pfam" id="PF01895"/>
    </source>
</evidence>
<dbReference type="NCBIfam" id="TIGR02135">
    <property type="entry name" value="phoU_full"/>
    <property type="match status" value="1"/>
</dbReference>
<dbReference type="SUPFAM" id="SSF109755">
    <property type="entry name" value="PhoU-like"/>
    <property type="match status" value="1"/>
</dbReference>
<dbReference type="InterPro" id="IPR028366">
    <property type="entry name" value="PhoU"/>
</dbReference>
<dbReference type="PANTHER" id="PTHR42930:SF3">
    <property type="entry name" value="PHOSPHATE-SPECIFIC TRANSPORT SYSTEM ACCESSORY PROTEIN PHOU"/>
    <property type="match status" value="1"/>
</dbReference>
<evidence type="ECO:0000256" key="3">
    <source>
        <dbReference type="ARBA" id="ARBA00011738"/>
    </source>
</evidence>
<keyword evidence="11" id="KW-1185">Reference proteome</keyword>
<protein>
    <recommendedName>
        <fullName evidence="8">Phosphate-specific transport system accessory protein PhoU</fullName>
    </recommendedName>
</protein>
<dbReference type="RefSeq" id="WP_135567974.1">
    <property type="nucleotide sequence ID" value="NZ_MPRK01000002.1"/>
</dbReference>
<evidence type="ECO:0000256" key="2">
    <source>
        <dbReference type="ARBA" id="ARBA00008107"/>
    </source>
</evidence>
<evidence type="ECO:0000313" key="10">
    <source>
        <dbReference type="EMBL" id="OOZ43106.1"/>
    </source>
</evidence>
<reference evidence="10 11" key="1">
    <citation type="submission" date="2016-11" db="EMBL/GenBank/DDBJ databases">
        <title>Mixed transmission modes and dynamic genome evolution in an obligate animal-bacterial symbiosis.</title>
        <authorList>
            <person name="Russell S.L."/>
            <person name="Corbett-Detig R.B."/>
            <person name="Cavanaugh C.M."/>
        </authorList>
    </citation>
    <scope>NUCLEOTIDE SEQUENCE [LARGE SCALE GENOMIC DNA]</scope>
    <source>
        <strain evidence="10">Sp-SM6</strain>
    </source>
</reference>
<dbReference type="GO" id="GO:0005737">
    <property type="term" value="C:cytoplasm"/>
    <property type="evidence" value="ECO:0007669"/>
    <property type="project" value="UniProtKB-SubCell"/>
</dbReference>
<gene>
    <name evidence="10" type="ORF">BOW52_00305</name>
</gene>
<dbReference type="Pfam" id="PF01895">
    <property type="entry name" value="PhoU"/>
    <property type="match status" value="2"/>
</dbReference>
<dbReference type="GO" id="GO:0030643">
    <property type="term" value="P:intracellular phosphate ion homeostasis"/>
    <property type="evidence" value="ECO:0007669"/>
    <property type="project" value="InterPro"/>
</dbReference>
<dbReference type="GO" id="GO:0006817">
    <property type="term" value="P:phosphate ion transport"/>
    <property type="evidence" value="ECO:0007669"/>
    <property type="project" value="UniProtKB-KW"/>
</dbReference>
<comment type="similarity">
    <text evidence="2 8">Belongs to the PhoU family.</text>
</comment>